<dbReference type="GeneID" id="54365978"/>
<gene>
    <name evidence="3" type="ORF">K489DRAFT_416121</name>
</gene>
<accession>A0A6J3LZM7</accession>
<reference evidence="3" key="2">
    <citation type="submission" date="2020-04" db="EMBL/GenBank/DDBJ databases">
        <authorList>
            <consortium name="NCBI Genome Project"/>
        </authorList>
    </citation>
    <scope>NUCLEOTIDE SEQUENCE</scope>
    <source>
        <strain evidence="3">CBS 342.82</strain>
    </source>
</reference>
<dbReference type="Proteomes" id="UP000504637">
    <property type="component" value="Unplaced"/>
</dbReference>
<evidence type="ECO:0000313" key="2">
    <source>
        <dbReference type="Proteomes" id="UP000504637"/>
    </source>
</evidence>
<feature type="compositionally biased region" description="Basic and acidic residues" evidence="1">
    <location>
        <begin position="428"/>
        <end position="439"/>
    </location>
</feature>
<feature type="compositionally biased region" description="Basic and acidic residues" evidence="1">
    <location>
        <begin position="472"/>
        <end position="486"/>
    </location>
</feature>
<feature type="compositionally biased region" description="Polar residues" evidence="1">
    <location>
        <begin position="27"/>
        <end position="48"/>
    </location>
</feature>
<name>A0A6J3LZM7_9PEZI</name>
<feature type="region of interest" description="Disordered" evidence="1">
    <location>
        <begin position="409"/>
        <end position="486"/>
    </location>
</feature>
<evidence type="ECO:0000256" key="1">
    <source>
        <dbReference type="SAM" id="MobiDB-lite"/>
    </source>
</evidence>
<keyword evidence="2" id="KW-1185">Reference proteome</keyword>
<evidence type="ECO:0000313" key="3">
    <source>
        <dbReference type="RefSeq" id="XP_033457745.1"/>
    </source>
</evidence>
<feature type="compositionally biased region" description="Basic and acidic residues" evidence="1">
    <location>
        <begin position="446"/>
        <end position="455"/>
    </location>
</feature>
<reference evidence="3" key="1">
    <citation type="submission" date="2020-01" db="EMBL/GenBank/DDBJ databases">
        <authorList>
            <consortium name="DOE Joint Genome Institute"/>
            <person name="Haridas S."/>
            <person name="Albert R."/>
            <person name="Binder M."/>
            <person name="Bloem J."/>
            <person name="Labutti K."/>
            <person name="Salamov A."/>
            <person name="Andreopoulos B."/>
            <person name="Baker S.E."/>
            <person name="Barry K."/>
            <person name="Bills G."/>
            <person name="Bluhm B.H."/>
            <person name="Cannon C."/>
            <person name="Castanera R."/>
            <person name="Culley D.E."/>
            <person name="Daum C."/>
            <person name="Ezra D."/>
            <person name="Gonzalez J.B."/>
            <person name="Henrissat B."/>
            <person name="Kuo A."/>
            <person name="Liang C."/>
            <person name="Lipzen A."/>
            <person name="Lutzoni F."/>
            <person name="Magnuson J."/>
            <person name="Mondo S."/>
            <person name="Nolan M."/>
            <person name="Ohm R."/>
            <person name="Pangilinan J."/>
            <person name="Park H.-J."/>
            <person name="Ramirez L."/>
            <person name="Alfaro M."/>
            <person name="Sun H."/>
            <person name="Tritt A."/>
            <person name="Yoshinaga Y."/>
            <person name="Zwiers L.-H."/>
            <person name="Turgeon B.G."/>
            <person name="Goodwin S.B."/>
            <person name="Spatafora J.W."/>
            <person name="Crous P.W."/>
            <person name="Grigoriev I.V."/>
        </authorList>
    </citation>
    <scope>NUCLEOTIDE SEQUENCE</scope>
    <source>
        <strain evidence="3">CBS 342.82</strain>
    </source>
</reference>
<dbReference type="OrthoDB" id="3366823at2759"/>
<dbReference type="AlphaFoldDB" id="A0A6J3LZM7"/>
<evidence type="ECO:0008006" key="4">
    <source>
        <dbReference type="Google" id="ProtNLM"/>
    </source>
</evidence>
<sequence length="486" mass="54241">MNNQSFRDLLNKDAQSSGAPASALGTKKTTLVPTTSRTAQTSLNSTEFARQVRERHAGLQPSKKFKSSVPMGSKIAAGYTDRAKIRAEAERRDEEEKIARVKALEKQVKLGSLSRQDFESLSEKIMGIDSSQKVPVKGLDKELLARARRGESELVDRAGEDQTPAILDVDAELDKLGEADVVAPERVNSEKVGIRAPIQVAGVKRSRDEIMAELKAKRQAIAEEKARDKPTFDHRWRKVGEQAKPRIEIDKKGREVLVTVDEDGIVKRMVRKKPATAQGEDTDVVDKTKPVLGADFVIRDRMPVTTKNTTDSEDDDDIFAGAGTDYNPLGEEVDDDATHDDTQTTIQRNYFGDRNDIPEEREAPRLEMIENIIKKAANVGLARAVETTDEEKLRDEKRAKLLARDRDLDDMDLGFGDSRFDDFEDGEESTKSRLSEWKESGPSGGDSKRGKDISARKRKPKKRKGDVNNMDDIMRVLEGRRAAKPK</sequence>
<protein>
    <recommendedName>
        <fullName evidence="4">RED-like N-terminal domain-containing protein</fullName>
    </recommendedName>
</protein>
<proteinExistence type="predicted"/>
<dbReference type="RefSeq" id="XP_033457745.1">
    <property type="nucleotide sequence ID" value="XM_033608179.1"/>
</dbReference>
<feature type="region of interest" description="Disordered" evidence="1">
    <location>
        <begin position="1"/>
        <end position="48"/>
    </location>
</feature>
<reference evidence="3" key="3">
    <citation type="submission" date="2025-08" db="UniProtKB">
        <authorList>
            <consortium name="RefSeq"/>
        </authorList>
    </citation>
    <scope>IDENTIFICATION</scope>
    <source>
        <strain evidence="3">CBS 342.82</strain>
    </source>
</reference>
<organism evidence="3">
    <name type="scientific">Dissoconium aciculare CBS 342.82</name>
    <dbReference type="NCBI Taxonomy" id="1314786"/>
    <lineage>
        <taxon>Eukaryota</taxon>
        <taxon>Fungi</taxon>
        <taxon>Dikarya</taxon>
        <taxon>Ascomycota</taxon>
        <taxon>Pezizomycotina</taxon>
        <taxon>Dothideomycetes</taxon>
        <taxon>Dothideomycetidae</taxon>
        <taxon>Mycosphaerellales</taxon>
        <taxon>Dissoconiaceae</taxon>
        <taxon>Dissoconium</taxon>
    </lineage>
</organism>